<dbReference type="Pfam" id="PF00225">
    <property type="entry name" value="Kinesin"/>
    <property type="match status" value="1"/>
</dbReference>
<feature type="region of interest" description="Disordered" evidence="9">
    <location>
        <begin position="548"/>
        <end position="569"/>
    </location>
</feature>
<evidence type="ECO:0000256" key="4">
    <source>
        <dbReference type="ARBA" id="ARBA00022840"/>
    </source>
</evidence>
<dbReference type="PRINTS" id="PR00380">
    <property type="entry name" value="KINESINHEAVY"/>
</dbReference>
<dbReference type="Gene3D" id="3.40.850.10">
    <property type="entry name" value="Kinesin motor domain"/>
    <property type="match status" value="1"/>
</dbReference>
<dbReference type="Pfam" id="PF11995">
    <property type="entry name" value="DUF3490"/>
    <property type="match status" value="1"/>
</dbReference>
<dbReference type="GO" id="GO:0003777">
    <property type="term" value="F:microtubule motor activity"/>
    <property type="evidence" value="ECO:0007669"/>
    <property type="project" value="InterPro"/>
</dbReference>
<dbReference type="GO" id="GO:0008017">
    <property type="term" value="F:microtubule binding"/>
    <property type="evidence" value="ECO:0007669"/>
    <property type="project" value="InterPro"/>
</dbReference>
<protein>
    <recommendedName>
        <fullName evidence="10">Kinesin motor domain-containing protein</fullName>
    </recommendedName>
</protein>
<gene>
    <name evidence="11" type="ORF">Nepgr_018530</name>
</gene>
<dbReference type="SMART" id="SM00129">
    <property type="entry name" value="KISc"/>
    <property type="match status" value="1"/>
</dbReference>
<feature type="compositionally biased region" description="Basic and acidic residues" evidence="9">
    <location>
        <begin position="793"/>
        <end position="805"/>
    </location>
</feature>
<evidence type="ECO:0000256" key="7">
    <source>
        <dbReference type="PROSITE-ProRule" id="PRU00283"/>
    </source>
</evidence>
<keyword evidence="12" id="KW-1185">Reference proteome</keyword>
<dbReference type="GO" id="GO:0007018">
    <property type="term" value="P:microtubule-based movement"/>
    <property type="evidence" value="ECO:0007669"/>
    <property type="project" value="InterPro"/>
</dbReference>
<comment type="caution">
    <text evidence="11">The sequence shown here is derived from an EMBL/GenBank/DDBJ whole genome shotgun (WGS) entry which is preliminary data.</text>
</comment>
<name>A0AAD3STL0_NEPGR</name>
<keyword evidence="5 8" id="KW-0175">Coiled coil</keyword>
<dbReference type="EMBL" id="BSYO01000016">
    <property type="protein sequence ID" value="GMH16689.1"/>
    <property type="molecule type" value="Genomic_DNA"/>
</dbReference>
<keyword evidence="2" id="KW-0493">Microtubule</keyword>
<dbReference type="CDD" id="cd01374">
    <property type="entry name" value="KISc_CENP_E"/>
    <property type="match status" value="1"/>
</dbReference>
<feature type="compositionally biased region" description="Basic and acidic residues" evidence="9">
    <location>
        <begin position="555"/>
        <end position="564"/>
    </location>
</feature>
<reference evidence="11" key="1">
    <citation type="submission" date="2023-05" db="EMBL/GenBank/DDBJ databases">
        <title>Nepenthes gracilis genome sequencing.</title>
        <authorList>
            <person name="Fukushima K."/>
        </authorList>
    </citation>
    <scope>NUCLEOTIDE SEQUENCE</scope>
    <source>
        <strain evidence="11">SING2019-196</strain>
    </source>
</reference>
<dbReference type="AlphaFoldDB" id="A0AAD3STL0"/>
<dbReference type="GO" id="GO:0005874">
    <property type="term" value="C:microtubule"/>
    <property type="evidence" value="ECO:0007669"/>
    <property type="project" value="UniProtKB-KW"/>
</dbReference>
<evidence type="ECO:0000256" key="6">
    <source>
        <dbReference type="ARBA" id="ARBA00023175"/>
    </source>
</evidence>
<dbReference type="InterPro" id="IPR027417">
    <property type="entry name" value="P-loop_NTPase"/>
</dbReference>
<evidence type="ECO:0000256" key="3">
    <source>
        <dbReference type="ARBA" id="ARBA00022741"/>
    </source>
</evidence>
<dbReference type="InterPro" id="IPR001752">
    <property type="entry name" value="Kinesin_motor_dom"/>
</dbReference>
<accession>A0AAD3STL0</accession>
<feature type="region of interest" description="Disordered" evidence="9">
    <location>
        <begin position="719"/>
        <end position="805"/>
    </location>
</feature>
<feature type="domain" description="Kinesin motor" evidence="10">
    <location>
        <begin position="23"/>
        <end position="346"/>
    </location>
</feature>
<feature type="compositionally biased region" description="Basic and acidic residues" evidence="9">
    <location>
        <begin position="746"/>
        <end position="779"/>
    </location>
</feature>
<feature type="coiled-coil region" evidence="8">
    <location>
        <begin position="362"/>
        <end position="426"/>
    </location>
</feature>
<comment type="similarity">
    <text evidence="1">Belongs to the TRAFAC class myosin-kinesin ATPase superfamily. Kinesin family. KIN-7 subfamily.</text>
</comment>
<evidence type="ECO:0000256" key="9">
    <source>
        <dbReference type="SAM" id="MobiDB-lite"/>
    </source>
</evidence>
<dbReference type="InterPro" id="IPR021881">
    <property type="entry name" value="NACK_C"/>
</dbReference>
<dbReference type="InterPro" id="IPR036961">
    <property type="entry name" value="Kinesin_motor_dom_sf"/>
</dbReference>
<evidence type="ECO:0000313" key="12">
    <source>
        <dbReference type="Proteomes" id="UP001279734"/>
    </source>
</evidence>
<dbReference type="PANTHER" id="PTHR47968:SF18">
    <property type="entry name" value="KINESIN-LIKE PROTEIN KIN-7F"/>
    <property type="match status" value="1"/>
</dbReference>
<evidence type="ECO:0000313" key="11">
    <source>
        <dbReference type="EMBL" id="GMH16689.1"/>
    </source>
</evidence>
<organism evidence="11 12">
    <name type="scientific">Nepenthes gracilis</name>
    <name type="common">Slender pitcher plant</name>
    <dbReference type="NCBI Taxonomy" id="150966"/>
    <lineage>
        <taxon>Eukaryota</taxon>
        <taxon>Viridiplantae</taxon>
        <taxon>Streptophyta</taxon>
        <taxon>Embryophyta</taxon>
        <taxon>Tracheophyta</taxon>
        <taxon>Spermatophyta</taxon>
        <taxon>Magnoliopsida</taxon>
        <taxon>eudicotyledons</taxon>
        <taxon>Gunneridae</taxon>
        <taxon>Pentapetalae</taxon>
        <taxon>Caryophyllales</taxon>
        <taxon>Nepenthaceae</taxon>
        <taxon>Nepenthes</taxon>
    </lineage>
</organism>
<evidence type="ECO:0000256" key="5">
    <source>
        <dbReference type="ARBA" id="ARBA00023054"/>
    </source>
</evidence>
<dbReference type="FunFam" id="3.40.850.10:FF:000016">
    <property type="entry name" value="Kinesin-like protein"/>
    <property type="match status" value="1"/>
</dbReference>
<proteinExistence type="inferred from homology"/>
<feature type="binding site" evidence="7">
    <location>
        <begin position="109"/>
        <end position="116"/>
    </location>
    <ligand>
        <name>ATP</name>
        <dbReference type="ChEBI" id="CHEBI:30616"/>
    </ligand>
</feature>
<dbReference type="InterPro" id="IPR027640">
    <property type="entry name" value="Kinesin-like_fam"/>
</dbReference>
<sequence>MGAIIGDELMQWDTQGSRAPEERIFVSIRLRPLNAKETATNDFSDWEYINNTTILFKNCLGERSTYPNAYTFDRVFGCDCSTKQVYEEAAKEVALSVINGFNASIFAYGQTSSGKTYTMGGITQYSTADIYDYMEKHHKEREFVLKFSAMEIYNESVRDLLSTDSTPLRLLDDPDRGTVVEKLTEETLKDQNHLLELLSVCEAQRQVGETSLNETSSRSHQILRLTVESSARQFLGTGNSSNLSANVNFVDLAGSERASQTSSGGARLKEGCHINRSLLTLGKVIRNLSKGRNGHVPYRDSKLTRILQNSLGGNSRTAIICTLSPAHSHIEQSRNTLLFASCAKEVTTTAQVNVVMSDKALVKQLRKELGRLEGELKNMSLISATGDFAEVLREKELQIQKMDKEIKELSRQRDLAQCRVEELLRSSGQHQDQCLQLVAHQRKISWLEESSVTSDASDYQRLDADLTTSESFSNGDLDFNIQQSELNFESRSLSGESSPQLLSKTIKFVGPDPCQDQKEAVQRTNGNDEDYRKEVRCIEVEKKGMNYGSITNSPEEGKHKQTLEEEKEEQSFDVVEDAETILSPIKAESHFPIDYGALVKRIMELQRTIDRLVNRNCSPVQHSPCSTESDLSSCGGFNLSRSRSSRAVLMTITSSHGFDKTRHKPDMPLDDALGGFSGRLRGLHWNPDLNAANDSESSGKELWINSTRIALMDQIKKDSKTSGGIDRSSTHSPYVSPNDAAKLKSQRQEGRDVDDNHAVKAMETATKDNISKDDVRDTSDEIQDAIQSTSNWPHEDEGKGNEYEKSTGDDDAMFMMQGDKQSTTNWIEEFERQQAMIIELWDACNTSLVHRTCFFLLFKVDPSDLIYIEVELRRLSFIKREFSQGVKIMMNGQILTPSSSARALNQEREILSKQMLKKFSAKEREALFKKWGVRLDSKKRRLQLANRLWTNTKDIEHIRESATLIAKLVAFRDEDQVPKEMFVGPNFTPQPIISRRSYSWKV</sequence>
<dbReference type="GO" id="GO:0005524">
    <property type="term" value="F:ATP binding"/>
    <property type="evidence" value="ECO:0007669"/>
    <property type="project" value="UniProtKB-UniRule"/>
</dbReference>
<dbReference type="Proteomes" id="UP001279734">
    <property type="component" value="Unassembled WGS sequence"/>
</dbReference>
<dbReference type="PROSITE" id="PS50067">
    <property type="entry name" value="KINESIN_MOTOR_2"/>
    <property type="match status" value="1"/>
</dbReference>
<evidence type="ECO:0000259" key="10">
    <source>
        <dbReference type="PROSITE" id="PS50067"/>
    </source>
</evidence>
<evidence type="ECO:0000256" key="2">
    <source>
        <dbReference type="ARBA" id="ARBA00022701"/>
    </source>
</evidence>
<evidence type="ECO:0000256" key="8">
    <source>
        <dbReference type="SAM" id="Coils"/>
    </source>
</evidence>
<keyword evidence="4 7" id="KW-0067">ATP-binding</keyword>
<keyword evidence="6 7" id="KW-0505">Motor protein</keyword>
<dbReference type="SUPFAM" id="SSF52540">
    <property type="entry name" value="P-loop containing nucleoside triphosphate hydrolases"/>
    <property type="match status" value="1"/>
</dbReference>
<keyword evidence="3 7" id="KW-0547">Nucleotide-binding</keyword>
<dbReference type="PANTHER" id="PTHR47968">
    <property type="entry name" value="CENTROMERE PROTEIN E"/>
    <property type="match status" value="1"/>
</dbReference>
<evidence type="ECO:0000256" key="1">
    <source>
        <dbReference type="ARBA" id="ARBA00007310"/>
    </source>
</evidence>